<dbReference type="InterPro" id="IPR036415">
    <property type="entry name" value="Lamin_tail_dom_sf"/>
</dbReference>
<gene>
    <name evidence="2" type="ORF">SAMN04515668_1259</name>
</gene>
<name>A0A1I5VAX9_HYMAR</name>
<accession>A0A1I5VAX9</accession>
<feature type="domain" description="LTD" evidence="1">
    <location>
        <begin position="27"/>
        <end position="163"/>
    </location>
</feature>
<dbReference type="Pfam" id="PF18962">
    <property type="entry name" value="Por_Secre_tail"/>
    <property type="match status" value="1"/>
</dbReference>
<dbReference type="InterPro" id="IPR026444">
    <property type="entry name" value="Secre_tail"/>
</dbReference>
<sequence length="1183" mass="121421">MTKLLTIQFKVGRIAILSALFAALSFSGFGQTIAPGLVISQVYTAGGLNNALFQHDFIELFNNSASAINASSYTVQYAAAAGTTWTKFNIPSNTTIPPYGYFLIRAGSSGASGALFQFDDDVSTNLATAAGKIALVQGNATLSGQQDTPSRNASVVDFVGYGTTANAFEGTGPTPVPSIINSVARQGGGLVDTDDNADDFQTQTPDPRSSAIVTFYTKATGVLNQLATFGKNANGSGAAPSSFSAPNQLFFVSGTARTISADWTVSGPQSKAVLQPNASFIVPATAKYSGTLDLGSAATLVQSNPTPEVLKLDVVSATSTVEFNQTATFTVPALGAPGYGNLTLRNATKQFDDTTTVVRGNLLVGGAGLTTTLAGNTTLTSIVSLGGNFTLAGTVTFNPLTANDRFSLVATSLGAGAPQVLNGGGNVIKLFRLSTATNQRGVTLADNNNLELGSGSGGGYNLGNNSVLTLGKNTTLSFPVGATATVGGNGTLAVDPTTNLSFTKTNTGAVGTLRLTPSSSQLNNLTLNTTSSTSILTLGSDLTVSGTLTVNNGVLAVGSTTTGSVLNINGPLVTTSTGFIRGNTTGDLRIGGSGALGLLYVNGGNNAPFRNFTLNRPGATLTTVNTMTVNNAFLVENGIFNIGGGANLILNGTVSAIGNGQLSGVSTSGLVIGPSTTSSPVGSISFSSTAGVLGTLTLNRIGQTLTVVGSPLDVTTTNLSAGTLALGNDVALTIRGVLTVPDQLIAMFAGTPTSSLNFVGSGAIGSLAFAPGQNTLLSLTMNRPLSTTNPNSGPPTVQLTTDLRVNSLTLTNGRIFVQNAHKLEVLPGGSLTGGGDNSYSNTLTLPAVTNTATPSIQVSFPLGVNMQYRPLVFTVTDAVPGTASYTARQVEAPSPQRTLPPTLLRVSQIRYYNVVRENSNTGSGITSSVLDKAVIQLSYNVSDRVTTGNASLLRVAMADPADDSRWKDIGSTGGLGTTVTSQSFPAGPLGDFTLATDITTSPNVNPLPVELVRFTATRQAGGVQLAWGTATEKNSDYFDVQRSLDGQTFVPVARMAANGTSSQPHNYAALDAKAPASRLYYRLRQVDLDGTVAFSPVVSVSGTGAPLELALYPNPTTDRITIAVPAASCRTYRVLNTLGQVVDHGDAATADPVVAVHRLPAGTYILELRTAAGRQMRRFVKND</sequence>
<dbReference type="NCBIfam" id="TIGR04183">
    <property type="entry name" value="Por_Secre_tail"/>
    <property type="match status" value="1"/>
</dbReference>
<evidence type="ECO:0000259" key="1">
    <source>
        <dbReference type="PROSITE" id="PS51841"/>
    </source>
</evidence>
<dbReference type="RefSeq" id="WP_092670043.1">
    <property type="nucleotide sequence ID" value="NZ_FOXS01000001.1"/>
</dbReference>
<dbReference type="SUPFAM" id="SSF74853">
    <property type="entry name" value="Lamin A/C globular tail domain"/>
    <property type="match status" value="1"/>
</dbReference>
<keyword evidence="3" id="KW-1185">Reference proteome</keyword>
<proteinExistence type="predicted"/>
<dbReference type="PROSITE" id="PS51841">
    <property type="entry name" value="LTD"/>
    <property type="match status" value="1"/>
</dbReference>
<dbReference type="OrthoDB" id="863479at2"/>
<dbReference type="Pfam" id="PF00932">
    <property type="entry name" value="LTD"/>
    <property type="match status" value="1"/>
</dbReference>
<protein>
    <submittedName>
        <fullName evidence="2">Por secretion system C-terminal sorting domain-containing protein</fullName>
    </submittedName>
</protein>
<organism evidence="2 3">
    <name type="scientific">Hymenobacter arizonensis</name>
    <name type="common">Siccationidurans arizonensis</name>
    <dbReference type="NCBI Taxonomy" id="1227077"/>
    <lineage>
        <taxon>Bacteria</taxon>
        <taxon>Pseudomonadati</taxon>
        <taxon>Bacteroidota</taxon>
        <taxon>Cytophagia</taxon>
        <taxon>Cytophagales</taxon>
        <taxon>Hymenobacteraceae</taxon>
        <taxon>Hymenobacter</taxon>
    </lineage>
</organism>
<dbReference type="Gene3D" id="2.60.40.10">
    <property type="entry name" value="Immunoglobulins"/>
    <property type="match status" value="1"/>
</dbReference>
<dbReference type="STRING" id="1227077.SAMN04515668_1259"/>
<dbReference type="InterPro" id="IPR013783">
    <property type="entry name" value="Ig-like_fold"/>
</dbReference>
<evidence type="ECO:0000313" key="3">
    <source>
        <dbReference type="Proteomes" id="UP000199029"/>
    </source>
</evidence>
<dbReference type="AlphaFoldDB" id="A0A1I5VAX9"/>
<reference evidence="3" key="1">
    <citation type="submission" date="2016-10" db="EMBL/GenBank/DDBJ databases">
        <authorList>
            <person name="Varghese N."/>
            <person name="Submissions S."/>
        </authorList>
    </citation>
    <scope>NUCLEOTIDE SEQUENCE [LARGE SCALE GENOMIC DNA]</scope>
    <source>
        <strain evidence="3">OR362-8,ATCC BAA-1266,JCM 13504</strain>
    </source>
</reference>
<dbReference type="InterPro" id="IPR001322">
    <property type="entry name" value="Lamin_tail_dom"/>
</dbReference>
<dbReference type="Proteomes" id="UP000199029">
    <property type="component" value="Unassembled WGS sequence"/>
</dbReference>
<evidence type="ECO:0000313" key="2">
    <source>
        <dbReference type="EMBL" id="SFQ04497.1"/>
    </source>
</evidence>
<dbReference type="EMBL" id="FOXS01000001">
    <property type="protein sequence ID" value="SFQ04497.1"/>
    <property type="molecule type" value="Genomic_DNA"/>
</dbReference>